<comment type="caution">
    <text evidence="2">The sequence shown here is derived from an EMBL/GenBank/DDBJ whole genome shotgun (WGS) entry which is preliminary data.</text>
</comment>
<dbReference type="SMART" id="SM01034">
    <property type="entry name" value="BLUF"/>
    <property type="match status" value="1"/>
</dbReference>
<dbReference type="PANTHER" id="PTHR34035:SF1">
    <property type="entry name" value="TESTIS-EXPRESSED PROTEIN 47"/>
    <property type="match status" value="1"/>
</dbReference>
<dbReference type="AlphaFoldDB" id="A0A9N7UQ79"/>
<sequence>MERTDTLRAEVEKEEEDTGTSLFHRVMEQRKDLPDEDVKMVLQRLVLIGRLPHDVADRTELGDHYSRLHFLLSKQHMWDQMTGQLLVYPTFVLHVIESSRDVLLAVLKDLRDMQLQTDGCLMEAAKVVSMAHVPHSRTFHQWSYKVLDAADVDPLSEGFEEDEDTTETLVSSLLSALHKLAEHLERPKKTVPGSVQLLVSQELPGKLLSREELLSPEEQLQMFDSPVNISLGFGQVNRSSSLNTV</sequence>
<dbReference type="Proteomes" id="UP001153269">
    <property type="component" value="Unassembled WGS sequence"/>
</dbReference>
<dbReference type="GO" id="GO:0009882">
    <property type="term" value="F:blue light photoreceptor activity"/>
    <property type="evidence" value="ECO:0007669"/>
    <property type="project" value="InterPro"/>
</dbReference>
<evidence type="ECO:0000313" key="3">
    <source>
        <dbReference type="Proteomes" id="UP001153269"/>
    </source>
</evidence>
<feature type="domain" description="BLUF" evidence="1">
    <location>
        <begin position="42"/>
        <end position="146"/>
    </location>
</feature>
<accession>A0A9N7UQ79</accession>
<dbReference type="InterPro" id="IPR055308">
    <property type="entry name" value="TEX47-like"/>
</dbReference>
<proteinExistence type="predicted"/>
<dbReference type="EMBL" id="CADEAL010001646">
    <property type="protein sequence ID" value="CAB1434250.1"/>
    <property type="molecule type" value="Genomic_DNA"/>
</dbReference>
<evidence type="ECO:0000313" key="2">
    <source>
        <dbReference type="EMBL" id="CAB1434250.1"/>
    </source>
</evidence>
<organism evidence="2 3">
    <name type="scientific">Pleuronectes platessa</name>
    <name type="common">European plaice</name>
    <dbReference type="NCBI Taxonomy" id="8262"/>
    <lineage>
        <taxon>Eukaryota</taxon>
        <taxon>Metazoa</taxon>
        <taxon>Chordata</taxon>
        <taxon>Craniata</taxon>
        <taxon>Vertebrata</taxon>
        <taxon>Euteleostomi</taxon>
        <taxon>Actinopterygii</taxon>
        <taxon>Neopterygii</taxon>
        <taxon>Teleostei</taxon>
        <taxon>Neoteleostei</taxon>
        <taxon>Acanthomorphata</taxon>
        <taxon>Carangaria</taxon>
        <taxon>Pleuronectiformes</taxon>
        <taxon>Pleuronectoidei</taxon>
        <taxon>Pleuronectidae</taxon>
        <taxon>Pleuronectes</taxon>
    </lineage>
</organism>
<keyword evidence="3" id="KW-1185">Reference proteome</keyword>
<reference evidence="2" key="1">
    <citation type="submission" date="2020-03" db="EMBL/GenBank/DDBJ databases">
        <authorList>
            <person name="Weist P."/>
        </authorList>
    </citation>
    <scope>NUCLEOTIDE SEQUENCE</scope>
</reference>
<dbReference type="InterPro" id="IPR007024">
    <property type="entry name" value="BLUF_domain"/>
</dbReference>
<protein>
    <recommendedName>
        <fullName evidence="1">BLUF domain-containing protein</fullName>
    </recommendedName>
</protein>
<name>A0A9N7UQ79_PLEPL</name>
<gene>
    <name evidence="2" type="ORF">PLEPLA_LOCUS22310</name>
</gene>
<dbReference type="PANTHER" id="PTHR34035">
    <property type="entry name" value="TESTIS-EXPRESSED PROTEIN 47"/>
    <property type="match status" value="1"/>
</dbReference>
<dbReference type="Pfam" id="PF24787">
    <property type="entry name" value="TEX47"/>
    <property type="match status" value="1"/>
</dbReference>
<dbReference type="GO" id="GO:0071949">
    <property type="term" value="F:FAD binding"/>
    <property type="evidence" value="ECO:0007669"/>
    <property type="project" value="InterPro"/>
</dbReference>
<evidence type="ECO:0000259" key="1">
    <source>
        <dbReference type="SMART" id="SM01034"/>
    </source>
</evidence>